<name>A0A9R1WLF1_LACSA</name>
<dbReference type="InterPro" id="IPR000528">
    <property type="entry name" value="Plant_nsLTP"/>
</dbReference>
<gene>
    <name evidence="7" type="ORF">LSAT_V11C100028640</name>
</gene>
<comment type="function">
    <text evidence="4">Plant non-specific lipid-transfer proteins transfer phospholipids as well as galactolipids across membranes. May play a role in wax or cutin deposition in the cell walls of expanding epidermal cells and certain secretory tissues.</text>
</comment>
<dbReference type="PROSITE" id="PS00597">
    <property type="entry name" value="PLANT_LTP"/>
    <property type="match status" value="1"/>
</dbReference>
<feature type="chain" id="PRO_5040314864" description="Non-specific lipid-transfer protein" evidence="5">
    <location>
        <begin position="24"/>
        <end position="116"/>
    </location>
</feature>
<evidence type="ECO:0000256" key="5">
    <source>
        <dbReference type="SAM" id="SignalP"/>
    </source>
</evidence>
<dbReference type="GO" id="GO:0008289">
    <property type="term" value="F:lipid binding"/>
    <property type="evidence" value="ECO:0007669"/>
    <property type="project" value="UniProtKB-KW"/>
</dbReference>
<evidence type="ECO:0000256" key="2">
    <source>
        <dbReference type="ARBA" id="ARBA00022448"/>
    </source>
</evidence>
<feature type="domain" description="Bifunctional inhibitor/plant lipid transfer protein/seed storage helical" evidence="6">
    <location>
        <begin position="28"/>
        <end position="112"/>
    </location>
</feature>
<dbReference type="SMART" id="SM00499">
    <property type="entry name" value="AAI"/>
    <property type="match status" value="1"/>
</dbReference>
<dbReference type="EMBL" id="NBSK02000001">
    <property type="protein sequence ID" value="KAJ0224606.1"/>
    <property type="molecule type" value="Genomic_DNA"/>
</dbReference>
<dbReference type="SUPFAM" id="SSF47699">
    <property type="entry name" value="Bifunctional inhibitor/lipid-transfer protein/seed storage 2S albumin"/>
    <property type="match status" value="1"/>
</dbReference>
<keyword evidence="5" id="KW-0732">Signal</keyword>
<evidence type="ECO:0000313" key="7">
    <source>
        <dbReference type="EMBL" id="KAJ0224606.1"/>
    </source>
</evidence>
<reference evidence="7 8" key="1">
    <citation type="journal article" date="2017" name="Nat. Commun.">
        <title>Genome assembly with in vitro proximity ligation data and whole-genome triplication in lettuce.</title>
        <authorList>
            <person name="Reyes-Chin-Wo S."/>
            <person name="Wang Z."/>
            <person name="Yang X."/>
            <person name="Kozik A."/>
            <person name="Arikit S."/>
            <person name="Song C."/>
            <person name="Xia L."/>
            <person name="Froenicke L."/>
            <person name="Lavelle D.O."/>
            <person name="Truco M.J."/>
            <person name="Xia R."/>
            <person name="Zhu S."/>
            <person name="Xu C."/>
            <person name="Xu H."/>
            <person name="Xu X."/>
            <person name="Cox K."/>
            <person name="Korf I."/>
            <person name="Meyers B.C."/>
            <person name="Michelmore R.W."/>
        </authorList>
    </citation>
    <scope>NUCLEOTIDE SEQUENCE [LARGE SCALE GENOMIC DNA]</scope>
    <source>
        <strain evidence="8">cv. Salinas</strain>
        <tissue evidence="7">Seedlings</tissue>
    </source>
</reference>
<proteinExistence type="inferred from homology"/>
<organism evidence="7 8">
    <name type="scientific">Lactuca sativa</name>
    <name type="common">Garden lettuce</name>
    <dbReference type="NCBI Taxonomy" id="4236"/>
    <lineage>
        <taxon>Eukaryota</taxon>
        <taxon>Viridiplantae</taxon>
        <taxon>Streptophyta</taxon>
        <taxon>Embryophyta</taxon>
        <taxon>Tracheophyta</taxon>
        <taxon>Spermatophyta</taxon>
        <taxon>Magnoliopsida</taxon>
        <taxon>eudicotyledons</taxon>
        <taxon>Gunneridae</taxon>
        <taxon>Pentapetalae</taxon>
        <taxon>asterids</taxon>
        <taxon>campanulids</taxon>
        <taxon>Asterales</taxon>
        <taxon>Asteraceae</taxon>
        <taxon>Cichorioideae</taxon>
        <taxon>Cichorieae</taxon>
        <taxon>Lactucinae</taxon>
        <taxon>Lactuca</taxon>
    </lineage>
</organism>
<accession>A0A9R1WLF1</accession>
<sequence>MARMVMMVFCVVVTCMVVAETYGQSITCDQVVSDLSPCYGYLTNGGAVSSACCSGVDALNSAANSASARQPACNCLKSFYSSNSGINLSNAASLPSDCGVNLPYKISQSTDCSTVE</sequence>
<dbReference type="AlphaFoldDB" id="A0A9R1WLF1"/>
<dbReference type="InterPro" id="IPR016140">
    <property type="entry name" value="Bifunc_inhib/LTP/seed_store"/>
</dbReference>
<evidence type="ECO:0000256" key="3">
    <source>
        <dbReference type="ARBA" id="ARBA00023121"/>
    </source>
</evidence>
<dbReference type="GO" id="GO:0006869">
    <property type="term" value="P:lipid transport"/>
    <property type="evidence" value="ECO:0007669"/>
    <property type="project" value="InterPro"/>
</dbReference>
<dbReference type="OrthoDB" id="1890443at2759"/>
<dbReference type="Pfam" id="PF00234">
    <property type="entry name" value="Tryp_alpha_amyl"/>
    <property type="match status" value="1"/>
</dbReference>
<keyword evidence="8" id="KW-1185">Reference proteome</keyword>
<evidence type="ECO:0000256" key="4">
    <source>
        <dbReference type="RuleBase" id="RU000628"/>
    </source>
</evidence>
<dbReference type="CDD" id="cd01960">
    <property type="entry name" value="nsLTP1"/>
    <property type="match status" value="1"/>
</dbReference>
<keyword evidence="2 4" id="KW-0813">Transport</keyword>
<dbReference type="Gene3D" id="1.10.110.10">
    <property type="entry name" value="Plant lipid-transfer and hydrophobic proteins"/>
    <property type="match status" value="1"/>
</dbReference>
<protein>
    <recommendedName>
        <fullName evidence="4">Non-specific lipid-transfer protein</fullName>
    </recommendedName>
</protein>
<evidence type="ECO:0000256" key="1">
    <source>
        <dbReference type="ARBA" id="ARBA00009748"/>
    </source>
</evidence>
<keyword evidence="3 4" id="KW-0446">Lipid-binding</keyword>
<comment type="similarity">
    <text evidence="1 4">Belongs to the plant LTP family.</text>
</comment>
<comment type="caution">
    <text evidence="7">The sequence shown here is derived from an EMBL/GenBank/DDBJ whole genome shotgun (WGS) entry which is preliminary data.</text>
</comment>
<dbReference type="PANTHER" id="PTHR33076">
    <property type="entry name" value="NON-SPECIFIC LIPID-TRANSFER PROTEIN 2-RELATED"/>
    <property type="match status" value="1"/>
</dbReference>
<dbReference type="PRINTS" id="PR00382">
    <property type="entry name" value="LIPIDTRNSFER"/>
</dbReference>
<dbReference type="InterPro" id="IPR036312">
    <property type="entry name" value="Bifun_inhib/LTP/seed_sf"/>
</dbReference>
<feature type="signal peptide" evidence="5">
    <location>
        <begin position="1"/>
        <end position="23"/>
    </location>
</feature>
<dbReference type="Proteomes" id="UP000235145">
    <property type="component" value="Unassembled WGS sequence"/>
</dbReference>
<evidence type="ECO:0000259" key="6">
    <source>
        <dbReference type="SMART" id="SM00499"/>
    </source>
</evidence>
<evidence type="ECO:0000313" key="8">
    <source>
        <dbReference type="Proteomes" id="UP000235145"/>
    </source>
</evidence>